<dbReference type="HOGENOM" id="CLU_001570_5_2_1"/>
<evidence type="ECO:0000256" key="6">
    <source>
        <dbReference type="ARBA" id="ARBA00022723"/>
    </source>
</evidence>
<evidence type="ECO:0000313" key="15">
    <source>
        <dbReference type="EnsemblMetazoa" id="MESCA001408-PA"/>
    </source>
</evidence>
<dbReference type="GO" id="GO:0005789">
    <property type="term" value="C:endoplasmic reticulum membrane"/>
    <property type="evidence" value="ECO:0007669"/>
    <property type="project" value="UniProtKB-SubCell"/>
</dbReference>
<dbReference type="PANTHER" id="PTHR24292:SF45">
    <property type="entry name" value="CYTOCHROME P450 6G1-RELATED"/>
    <property type="match status" value="1"/>
</dbReference>
<keyword evidence="8" id="KW-0492">Microsome</keyword>
<dbReference type="InterPro" id="IPR017972">
    <property type="entry name" value="Cyt_P450_CS"/>
</dbReference>
<dbReference type="PRINTS" id="PR00385">
    <property type="entry name" value="P450"/>
</dbReference>
<evidence type="ECO:0000256" key="9">
    <source>
        <dbReference type="ARBA" id="ARBA00023002"/>
    </source>
</evidence>
<evidence type="ECO:0000256" key="10">
    <source>
        <dbReference type="ARBA" id="ARBA00023004"/>
    </source>
</evidence>
<dbReference type="PROSITE" id="PS00086">
    <property type="entry name" value="CYTOCHROME_P450"/>
    <property type="match status" value="1"/>
</dbReference>
<proteinExistence type="inferred from homology"/>
<sequence length="286" mass="32605">VIASVAYGIEANSLKNPDGDFRRNGRALFKASFKRAVDFTSVFFLPQIIRLVDAKFFTNSQSKFLYSTITHVMELREQSGVFRNDLIDVLLSFKKQNYPLDMIVAQAAVFFTAGFETTSSVMSFALYELSKNQDVQDKLRAEIKESLANNNGEISYEIINSMEYLKVVVQEVLRMYPPLPFLDRECKLPNGESGYKLDDKLEIPNKMPIFIPIYSIQRDPKYFKEPNTFMPERFSDGNKSNQANMPFGIGPHNCIGERFGLMQAKIGLISFLKNHKVVANEKTAKE</sequence>
<keyword evidence="11 14" id="KW-0503">Monooxygenase</keyword>
<dbReference type="GO" id="GO:0005506">
    <property type="term" value="F:iron ion binding"/>
    <property type="evidence" value="ECO:0007669"/>
    <property type="project" value="InterPro"/>
</dbReference>
<dbReference type="PANTHER" id="PTHR24292">
    <property type="entry name" value="CYTOCHROME P450"/>
    <property type="match status" value="1"/>
</dbReference>
<evidence type="ECO:0000313" key="16">
    <source>
        <dbReference type="Proteomes" id="UP000015102"/>
    </source>
</evidence>
<evidence type="ECO:0000256" key="8">
    <source>
        <dbReference type="ARBA" id="ARBA00022848"/>
    </source>
</evidence>
<evidence type="ECO:0000256" key="4">
    <source>
        <dbReference type="ARBA" id="ARBA00010617"/>
    </source>
</evidence>
<dbReference type="AlphaFoldDB" id="T1GDL9"/>
<dbReference type="OMA" id="CKETHIP"/>
<dbReference type="CDD" id="cd11056">
    <property type="entry name" value="CYP6-like"/>
    <property type="match status" value="1"/>
</dbReference>
<dbReference type="Proteomes" id="UP000015102">
    <property type="component" value="Unassembled WGS sequence"/>
</dbReference>
<dbReference type="SUPFAM" id="SSF48264">
    <property type="entry name" value="Cytochrome P450"/>
    <property type="match status" value="1"/>
</dbReference>
<feature type="binding site" description="axial binding residue" evidence="13">
    <location>
        <position position="254"/>
    </location>
    <ligand>
        <name>heme</name>
        <dbReference type="ChEBI" id="CHEBI:30413"/>
    </ligand>
    <ligandPart>
        <name>Fe</name>
        <dbReference type="ChEBI" id="CHEBI:18248"/>
    </ligandPart>
</feature>
<comment type="cofactor">
    <cofactor evidence="1 13">
        <name>heme</name>
        <dbReference type="ChEBI" id="CHEBI:30413"/>
    </cofactor>
</comment>
<dbReference type="Gene3D" id="1.10.630.10">
    <property type="entry name" value="Cytochrome P450"/>
    <property type="match status" value="1"/>
</dbReference>
<dbReference type="GO" id="GO:0046680">
    <property type="term" value="P:response to DDT"/>
    <property type="evidence" value="ECO:0007669"/>
    <property type="project" value="TreeGrafter"/>
</dbReference>
<evidence type="ECO:0000256" key="3">
    <source>
        <dbReference type="ARBA" id="ARBA00004406"/>
    </source>
</evidence>
<dbReference type="Pfam" id="PF00067">
    <property type="entry name" value="p450"/>
    <property type="match status" value="1"/>
</dbReference>
<evidence type="ECO:0008006" key="17">
    <source>
        <dbReference type="Google" id="ProtNLM"/>
    </source>
</evidence>
<keyword evidence="10 13" id="KW-0408">Iron</keyword>
<comment type="subcellular location">
    <subcellularLocation>
        <location evidence="3">Endoplasmic reticulum membrane</location>
        <topology evidence="3">Peripheral membrane protein</topology>
    </subcellularLocation>
    <subcellularLocation>
        <location evidence="2">Microsome membrane</location>
        <topology evidence="2">Peripheral membrane protein</topology>
    </subcellularLocation>
</comment>
<dbReference type="GO" id="GO:0020037">
    <property type="term" value="F:heme binding"/>
    <property type="evidence" value="ECO:0007669"/>
    <property type="project" value="InterPro"/>
</dbReference>
<dbReference type="EnsemblMetazoa" id="MESCA001408-RA">
    <property type="protein sequence ID" value="MESCA001408-PA"/>
    <property type="gene ID" value="MESCA001408"/>
</dbReference>
<evidence type="ECO:0000256" key="2">
    <source>
        <dbReference type="ARBA" id="ARBA00004174"/>
    </source>
</evidence>
<evidence type="ECO:0000256" key="13">
    <source>
        <dbReference type="PIRSR" id="PIRSR602401-1"/>
    </source>
</evidence>
<keyword evidence="9 14" id="KW-0560">Oxidoreductase</keyword>
<dbReference type="InterPro" id="IPR001128">
    <property type="entry name" value="Cyt_P450"/>
</dbReference>
<evidence type="ECO:0000256" key="11">
    <source>
        <dbReference type="ARBA" id="ARBA00023033"/>
    </source>
</evidence>
<name>T1GDL9_MEGSC</name>
<dbReference type="InterPro" id="IPR050476">
    <property type="entry name" value="Insect_CytP450_Detox"/>
</dbReference>
<dbReference type="InterPro" id="IPR036396">
    <property type="entry name" value="Cyt_P450_sf"/>
</dbReference>
<keyword evidence="12" id="KW-0472">Membrane</keyword>
<dbReference type="STRING" id="36166.T1GDL9"/>
<protein>
    <recommendedName>
        <fullName evidence="17">Cytochrome P450</fullName>
    </recommendedName>
</protein>
<reference evidence="16" key="1">
    <citation type="submission" date="2013-02" db="EMBL/GenBank/DDBJ databases">
        <authorList>
            <person name="Hughes D."/>
        </authorList>
    </citation>
    <scope>NUCLEOTIDE SEQUENCE</scope>
    <source>
        <strain>Durham</strain>
        <strain evidence="16">NC isolate 2 -- Noor lab</strain>
    </source>
</reference>
<reference evidence="15" key="2">
    <citation type="submission" date="2015-06" db="UniProtKB">
        <authorList>
            <consortium name="EnsemblMetazoa"/>
        </authorList>
    </citation>
    <scope>IDENTIFICATION</scope>
</reference>
<dbReference type="InterPro" id="IPR002401">
    <property type="entry name" value="Cyt_P450_E_grp-I"/>
</dbReference>
<organism evidence="15 16">
    <name type="scientific">Megaselia scalaris</name>
    <name type="common">Humpbacked fly</name>
    <name type="synonym">Phora scalaris</name>
    <dbReference type="NCBI Taxonomy" id="36166"/>
    <lineage>
        <taxon>Eukaryota</taxon>
        <taxon>Metazoa</taxon>
        <taxon>Ecdysozoa</taxon>
        <taxon>Arthropoda</taxon>
        <taxon>Hexapoda</taxon>
        <taxon>Insecta</taxon>
        <taxon>Pterygota</taxon>
        <taxon>Neoptera</taxon>
        <taxon>Endopterygota</taxon>
        <taxon>Diptera</taxon>
        <taxon>Brachycera</taxon>
        <taxon>Muscomorpha</taxon>
        <taxon>Platypezoidea</taxon>
        <taxon>Phoridae</taxon>
        <taxon>Megaseliini</taxon>
        <taxon>Megaselia</taxon>
    </lineage>
</organism>
<keyword evidence="5 13" id="KW-0349">Heme</keyword>
<comment type="similarity">
    <text evidence="4 14">Belongs to the cytochrome P450 family.</text>
</comment>
<evidence type="ECO:0000256" key="5">
    <source>
        <dbReference type="ARBA" id="ARBA00022617"/>
    </source>
</evidence>
<dbReference type="EMBL" id="CAQQ02051967">
    <property type="status" value="NOT_ANNOTATED_CDS"/>
    <property type="molecule type" value="Genomic_DNA"/>
</dbReference>
<dbReference type="GO" id="GO:0004497">
    <property type="term" value="F:monooxygenase activity"/>
    <property type="evidence" value="ECO:0007669"/>
    <property type="project" value="UniProtKB-KW"/>
</dbReference>
<accession>T1GDL9</accession>
<keyword evidence="16" id="KW-1185">Reference proteome</keyword>
<evidence type="ECO:0000256" key="1">
    <source>
        <dbReference type="ARBA" id="ARBA00001971"/>
    </source>
</evidence>
<keyword evidence="6 13" id="KW-0479">Metal-binding</keyword>
<evidence type="ECO:0000256" key="14">
    <source>
        <dbReference type="RuleBase" id="RU000461"/>
    </source>
</evidence>
<dbReference type="PRINTS" id="PR00463">
    <property type="entry name" value="EP450I"/>
</dbReference>
<dbReference type="GO" id="GO:0016705">
    <property type="term" value="F:oxidoreductase activity, acting on paired donors, with incorporation or reduction of molecular oxygen"/>
    <property type="evidence" value="ECO:0007669"/>
    <property type="project" value="InterPro"/>
</dbReference>
<evidence type="ECO:0000256" key="12">
    <source>
        <dbReference type="ARBA" id="ARBA00023136"/>
    </source>
</evidence>
<evidence type="ECO:0000256" key="7">
    <source>
        <dbReference type="ARBA" id="ARBA00022824"/>
    </source>
</evidence>
<dbReference type="GO" id="GO:0046701">
    <property type="term" value="P:insecticide catabolic process"/>
    <property type="evidence" value="ECO:0007669"/>
    <property type="project" value="TreeGrafter"/>
</dbReference>
<keyword evidence="7" id="KW-0256">Endoplasmic reticulum</keyword>